<evidence type="ECO:0000313" key="3">
    <source>
        <dbReference type="Proteomes" id="UP000011529"/>
    </source>
</evidence>
<proteinExistence type="predicted"/>
<evidence type="ECO:0000256" key="1">
    <source>
        <dbReference type="SAM" id="Phobius"/>
    </source>
</evidence>
<dbReference type="AlphaFoldDB" id="M2B668"/>
<sequence>MKHFALISLAAFVILMGTCWMTNRFAPHLVPDSPSYTEYSFESAEGIATQIRTPGYPALVQFAKTLANASADQCFWTNQALVILHIALQAIAVGFLAVELAAWNFSRRTIVIAASVFAIGCTFWDHVNTIATDAPAMSLAAMIGISVLRIWRTDLTPRICIAMGVLTTIVIAIRPAYLFLIPWLMLSVFVRPNDMFSRRLIQAIAVGSVPVLALLAWCTFRGVTVDDFGVLPFGHQNMAAVTTQLLDAEELEALPGRLGELGKEIADRRIEMAAGDRAAADGLDLRPIVDAAPRADSYTTIENRWDAMTYMVVIPAAEAVANQSPEVSDKSPGLQRVHQHQLLAELDRTIVRSYPVRYFRWIALAMRRGVWGSVADMLMHPIFFVVTVGLVVAACVASIRFNPMKTAEPFRAHASNQAGLAALTWLALSYWLFKIAFVSLTSPPIGRFSDAAAVWLPVWIAVMLASQIRQKPLPTP</sequence>
<accession>M2B668</accession>
<dbReference type="Proteomes" id="UP000011529">
    <property type="component" value="Unassembled WGS sequence"/>
</dbReference>
<keyword evidence="1" id="KW-1133">Transmembrane helix</keyword>
<feature type="transmembrane region" description="Helical" evidence="1">
    <location>
        <begin position="110"/>
        <end position="128"/>
    </location>
</feature>
<feature type="transmembrane region" description="Helical" evidence="1">
    <location>
        <begin position="420"/>
        <end position="440"/>
    </location>
</feature>
<comment type="caution">
    <text evidence="2">The sequence shown here is derived from an EMBL/GenBank/DDBJ whole genome shotgun (WGS) entry which is preliminary data.</text>
</comment>
<feature type="transmembrane region" description="Helical" evidence="1">
    <location>
        <begin position="80"/>
        <end position="98"/>
    </location>
</feature>
<feature type="transmembrane region" description="Helical" evidence="1">
    <location>
        <begin position="381"/>
        <end position="399"/>
    </location>
</feature>
<protein>
    <submittedName>
        <fullName evidence="2">Signal peptide protein</fullName>
    </submittedName>
</protein>
<feature type="transmembrane region" description="Helical" evidence="1">
    <location>
        <begin position="200"/>
        <end position="220"/>
    </location>
</feature>
<keyword evidence="1" id="KW-0472">Membrane</keyword>
<reference evidence="2" key="1">
    <citation type="submission" date="2012-11" db="EMBL/GenBank/DDBJ databases">
        <title>Permanent draft genomes of Rhodopirellula europaea strain SH398 and 6C.</title>
        <authorList>
            <person name="Richter M."/>
            <person name="Richter-Heitmann T."/>
            <person name="Frank C."/>
            <person name="Harder J."/>
            <person name="Glockner F.O."/>
        </authorList>
    </citation>
    <scope>NUCLEOTIDE SEQUENCE</scope>
    <source>
        <strain evidence="2">6C</strain>
    </source>
</reference>
<keyword evidence="1" id="KW-0812">Transmembrane</keyword>
<name>M2B668_9BACT</name>
<reference evidence="2" key="2">
    <citation type="journal article" date="2013" name="Mar. Genomics">
        <title>Expression of sulfatases in Rhodopirellula baltica and the diversity of sulfatases in the genus Rhodopirellula.</title>
        <authorList>
            <person name="Wegner C.E."/>
            <person name="Richter-Heitmann T."/>
            <person name="Klindworth A."/>
            <person name="Klockow C."/>
            <person name="Richter M."/>
            <person name="Achstetter T."/>
            <person name="Glockner F.O."/>
            <person name="Harder J."/>
        </authorList>
    </citation>
    <scope>NUCLEOTIDE SEQUENCE [LARGE SCALE GENOMIC DNA]</scope>
    <source>
        <strain evidence="2">6C</strain>
    </source>
</reference>
<dbReference type="PATRIC" id="fig|1263867.3.peg.2144"/>
<dbReference type="RefSeq" id="WP_008656040.1">
    <property type="nucleotide sequence ID" value="NZ_ANMO01000098.1"/>
</dbReference>
<feature type="transmembrane region" description="Helical" evidence="1">
    <location>
        <begin position="159"/>
        <end position="180"/>
    </location>
</feature>
<organism evidence="2 3">
    <name type="scientific">Rhodopirellula europaea 6C</name>
    <dbReference type="NCBI Taxonomy" id="1263867"/>
    <lineage>
        <taxon>Bacteria</taxon>
        <taxon>Pseudomonadati</taxon>
        <taxon>Planctomycetota</taxon>
        <taxon>Planctomycetia</taxon>
        <taxon>Pirellulales</taxon>
        <taxon>Pirellulaceae</taxon>
        <taxon>Rhodopirellula</taxon>
    </lineage>
</organism>
<feature type="transmembrane region" description="Helical" evidence="1">
    <location>
        <begin position="452"/>
        <end position="468"/>
    </location>
</feature>
<gene>
    <name evidence="2" type="ORF">RE6C_02017</name>
</gene>
<dbReference type="EMBL" id="ANMO01000098">
    <property type="protein sequence ID" value="EMB17248.1"/>
    <property type="molecule type" value="Genomic_DNA"/>
</dbReference>
<keyword evidence="3" id="KW-1185">Reference proteome</keyword>
<evidence type="ECO:0000313" key="2">
    <source>
        <dbReference type="EMBL" id="EMB17248.1"/>
    </source>
</evidence>